<name>A0ABR2T2I5_9ROSI</name>
<accession>A0ABR2T2I5</accession>
<gene>
    <name evidence="2" type="ORF">V6N11_055997</name>
</gene>
<reference evidence="2 3" key="1">
    <citation type="journal article" date="2024" name="G3 (Bethesda)">
        <title>Genome assembly of Hibiscus sabdariffa L. provides insights into metabolisms of medicinal natural products.</title>
        <authorList>
            <person name="Kim T."/>
        </authorList>
    </citation>
    <scope>NUCLEOTIDE SEQUENCE [LARGE SCALE GENOMIC DNA]</scope>
    <source>
        <strain evidence="2">TK-2024</strain>
        <tissue evidence="2">Old leaves</tissue>
    </source>
</reference>
<evidence type="ECO:0000313" key="3">
    <source>
        <dbReference type="Proteomes" id="UP001396334"/>
    </source>
</evidence>
<organism evidence="2 3">
    <name type="scientific">Hibiscus sabdariffa</name>
    <name type="common">roselle</name>
    <dbReference type="NCBI Taxonomy" id="183260"/>
    <lineage>
        <taxon>Eukaryota</taxon>
        <taxon>Viridiplantae</taxon>
        <taxon>Streptophyta</taxon>
        <taxon>Embryophyta</taxon>
        <taxon>Tracheophyta</taxon>
        <taxon>Spermatophyta</taxon>
        <taxon>Magnoliopsida</taxon>
        <taxon>eudicotyledons</taxon>
        <taxon>Gunneridae</taxon>
        <taxon>Pentapetalae</taxon>
        <taxon>rosids</taxon>
        <taxon>malvids</taxon>
        <taxon>Malvales</taxon>
        <taxon>Malvaceae</taxon>
        <taxon>Malvoideae</taxon>
        <taxon>Hibiscus</taxon>
    </lineage>
</organism>
<comment type="caution">
    <text evidence="2">The sequence shown here is derived from an EMBL/GenBank/DDBJ whole genome shotgun (WGS) entry which is preliminary data.</text>
</comment>
<protein>
    <submittedName>
        <fullName evidence="2">Uncharacterized protein</fullName>
    </submittedName>
</protein>
<evidence type="ECO:0000313" key="2">
    <source>
        <dbReference type="EMBL" id="KAK9031706.1"/>
    </source>
</evidence>
<keyword evidence="3" id="KW-1185">Reference proteome</keyword>
<proteinExistence type="predicted"/>
<feature type="compositionally biased region" description="Basic and acidic residues" evidence="1">
    <location>
        <begin position="94"/>
        <end position="104"/>
    </location>
</feature>
<dbReference type="PANTHER" id="PTHR35121">
    <property type="entry name" value="HOMEODOMAIN PROTEIN 8, PUTATIVE-RELATED"/>
    <property type="match status" value="1"/>
</dbReference>
<dbReference type="PANTHER" id="PTHR35121:SF2">
    <property type="entry name" value="SWIM-TYPE DOMAIN-CONTAINING PROTEIN"/>
    <property type="match status" value="1"/>
</dbReference>
<dbReference type="Proteomes" id="UP001396334">
    <property type="component" value="Unassembled WGS sequence"/>
</dbReference>
<dbReference type="EMBL" id="JBBPBN010000009">
    <property type="protein sequence ID" value="KAK9031706.1"/>
    <property type="molecule type" value="Genomic_DNA"/>
</dbReference>
<sequence>MAAGAADGFFRSIYEGCISGCDIVVERRPYHRNCGCALHDKSGRNCPHGSPKSKNVSYPIRRVWNQGCLALDTAAASPPSSPRFTGFHGTVKPQCKEDDDKDTYTRITTK</sequence>
<evidence type="ECO:0000256" key="1">
    <source>
        <dbReference type="SAM" id="MobiDB-lite"/>
    </source>
</evidence>
<feature type="region of interest" description="Disordered" evidence="1">
    <location>
        <begin position="77"/>
        <end position="110"/>
    </location>
</feature>